<dbReference type="ExpressionAtlas" id="D6RHL4">
    <property type="expression patterns" value="baseline and differential"/>
</dbReference>
<reference evidence="1" key="3">
    <citation type="submission" date="2025-08" db="UniProtKB">
        <authorList>
            <consortium name="Ensembl"/>
        </authorList>
    </citation>
    <scope>IDENTIFICATION</scope>
    <source>
        <strain evidence="1">C57BL/6J</strain>
    </source>
</reference>
<dbReference type="Proteomes" id="UP000000589">
    <property type="component" value="Chromosome 11"/>
</dbReference>
<dbReference type="AlphaFoldDB" id="D6RHL4"/>
<organism evidence="1 3">
    <name type="scientific">Mus musculus</name>
    <name type="common">Mouse</name>
    <dbReference type="NCBI Taxonomy" id="10090"/>
    <lineage>
        <taxon>Eukaryota</taxon>
        <taxon>Metazoa</taxon>
        <taxon>Chordata</taxon>
        <taxon>Craniata</taxon>
        <taxon>Vertebrata</taxon>
        <taxon>Euteleostomi</taxon>
        <taxon>Mammalia</taxon>
        <taxon>Eutheria</taxon>
        <taxon>Euarchontoglires</taxon>
        <taxon>Glires</taxon>
        <taxon>Rodentia</taxon>
        <taxon>Myomorpha</taxon>
        <taxon>Muroidea</taxon>
        <taxon>Muridae</taxon>
        <taxon>Murinae</taxon>
        <taxon>Mus</taxon>
        <taxon>Mus</taxon>
    </lineage>
</organism>
<dbReference type="HOGENOM" id="CLU_2849077_0_0_1"/>
<gene>
    <name evidence="1 2" type="primary">Myo1g</name>
</gene>
<reference evidence="1" key="4">
    <citation type="submission" date="2025-09" db="UniProtKB">
        <authorList>
            <consortium name="Ensembl"/>
        </authorList>
    </citation>
    <scope>IDENTIFICATION</scope>
    <source>
        <strain evidence="1">C57BL/6J</strain>
    </source>
</reference>
<protein>
    <submittedName>
        <fullName evidence="1">Myosin IG</fullName>
    </submittedName>
</protein>
<evidence type="ECO:0000313" key="1">
    <source>
        <dbReference type="Ensembl" id="ENSMUSP00000120975.2"/>
    </source>
</evidence>
<name>D6RHL4_MOUSE</name>
<accession>D6RHL4</accession>
<evidence type="ECO:0000313" key="3">
    <source>
        <dbReference type="Proteomes" id="UP000000589"/>
    </source>
</evidence>
<sequence length="65" mass="7526">MLAVGRMEDEEGPEYGKPDFVLLDQLTMEDFMKNLELRGEWGREDRSQQAHHAVHCCCHQPKPEG</sequence>
<dbReference type="SMR" id="D6RHL4"/>
<reference evidence="1 3" key="2">
    <citation type="journal article" date="2011" name="PLoS Biol.">
        <title>Modernizing reference genome assemblies.</title>
        <authorList>
            <person name="Church D.M."/>
            <person name="Schneider V.A."/>
            <person name="Graves T."/>
            <person name="Auger K."/>
            <person name="Cunningham F."/>
            <person name="Bouk N."/>
            <person name="Chen H.C."/>
            <person name="Agarwala R."/>
            <person name="McLaren W.M."/>
            <person name="Ritchie G.R."/>
            <person name="Albracht D."/>
            <person name="Kremitzki M."/>
            <person name="Rock S."/>
            <person name="Kotkiewicz H."/>
            <person name="Kremitzki C."/>
            <person name="Wollam A."/>
            <person name="Trani L."/>
            <person name="Fulton L."/>
            <person name="Fulton R."/>
            <person name="Matthews L."/>
            <person name="Whitehead S."/>
            <person name="Chow W."/>
            <person name="Torrance J."/>
            <person name="Dunn M."/>
            <person name="Harden G."/>
            <person name="Threadgold G."/>
            <person name="Wood J."/>
            <person name="Collins J."/>
            <person name="Heath P."/>
            <person name="Griffiths G."/>
            <person name="Pelan S."/>
            <person name="Grafham D."/>
            <person name="Eichler E.E."/>
            <person name="Weinstock G."/>
            <person name="Mardis E.R."/>
            <person name="Wilson R.K."/>
            <person name="Howe K."/>
            <person name="Flicek P."/>
            <person name="Hubbard T."/>
        </authorList>
    </citation>
    <scope>NUCLEOTIDE SEQUENCE [LARGE SCALE GENOMIC DNA]</scope>
    <source>
        <strain evidence="1 3">C57BL/6J</strain>
    </source>
</reference>
<dbReference type="VEuPathDB" id="HostDB:ENSMUSG00000020437"/>
<dbReference type="Antibodypedia" id="13492">
    <property type="antibodies" value="67 antibodies from 14 providers"/>
</dbReference>
<dbReference type="AGR" id="MGI:1927091"/>
<proteinExistence type="predicted"/>
<dbReference type="Ensembl" id="ENSMUST00000144725.8">
    <property type="protein sequence ID" value="ENSMUSP00000120975.2"/>
    <property type="gene ID" value="ENSMUSG00000020437.13"/>
</dbReference>
<evidence type="ECO:0000313" key="2">
    <source>
        <dbReference type="MGI" id="MGI:1927091"/>
    </source>
</evidence>
<dbReference type="GeneTree" id="ENSGT00940000158053"/>
<dbReference type="MGI" id="MGI:1927091">
    <property type="gene designation" value="Myo1g"/>
</dbReference>
<dbReference type="Bgee" id="ENSMUSG00000020437">
    <property type="expression patterns" value="Expressed in granulocyte and 75 other cell types or tissues"/>
</dbReference>
<reference evidence="1 3" key="1">
    <citation type="journal article" date="2009" name="PLoS Biol.">
        <title>Lineage-specific biology revealed by a finished genome assembly of the mouse.</title>
        <authorList>
            <consortium name="Mouse Genome Sequencing Consortium"/>
            <person name="Church D.M."/>
            <person name="Goodstadt L."/>
            <person name="Hillier L.W."/>
            <person name="Zody M.C."/>
            <person name="Goldstein S."/>
            <person name="She X."/>
            <person name="Bult C.J."/>
            <person name="Agarwala R."/>
            <person name="Cherry J.L."/>
            <person name="DiCuccio M."/>
            <person name="Hlavina W."/>
            <person name="Kapustin Y."/>
            <person name="Meric P."/>
            <person name="Maglott D."/>
            <person name="Birtle Z."/>
            <person name="Marques A.C."/>
            <person name="Graves T."/>
            <person name="Zhou S."/>
            <person name="Teague B."/>
            <person name="Potamousis K."/>
            <person name="Churas C."/>
            <person name="Place M."/>
            <person name="Herschleb J."/>
            <person name="Runnheim R."/>
            <person name="Forrest D."/>
            <person name="Amos-Landgraf J."/>
            <person name="Schwartz D.C."/>
            <person name="Cheng Z."/>
            <person name="Lindblad-Toh K."/>
            <person name="Eichler E.E."/>
            <person name="Ponting C.P."/>
        </authorList>
    </citation>
    <scope>NUCLEOTIDE SEQUENCE [LARGE SCALE GENOMIC DNA]</scope>
    <source>
        <strain evidence="1 3">C57BL/6J</strain>
    </source>
</reference>
<keyword evidence="3" id="KW-1185">Reference proteome</keyword>